<name>A0A5R8WSX6_9BACT</name>
<dbReference type="InterPro" id="IPR050194">
    <property type="entry name" value="Glycosyltransferase_grp1"/>
</dbReference>
<dbReference type="AlphaFoldDB" id="A0A5R8WSX6"/>
<dbReference type="EMBL" id="VAJM01000003">
    <property type="protein sequence ID" value="TLM94272.1"/>
    <property type="molecule type" value="Genomic_DNA"/>
</dbReference>
<evidence type="ECO:0000313" key="3">
    <source>
        <dbReference type="EMBL" id="TLM94272.1"/>
    </source>
</evidence>
<gene>
    <name evidence="3" type="ORF">FDY95_09700</name>
</gene>
<dbReference type="PANTHER" id="PTHR45947:SF15">
    <property type="entry name" value="TEICHURONIC ACID BIOSYNTHESIS GLYCOSYLTRANSFERASE TUAC-RELATED"/>
    <property type="match status" value="1"/>
</dbReference>
<dbReference type="PANTHER" id="PTHR45947">
    <property type="entry name" value="SULFOQUINOVOSYL TRANSFERASE SQD2"/>
    <property type="match status" value="1"/>
</dbReference>
<dbReference type="SUPFAM" id="SSF53756">
    <property type="entry name" value="UDP-Glycosyltransferase/glycogen phosphorylase"/>
    <property type="match status" value="1"/>
</dbReference>
<dbReference type="GO" id="GO:0016757">
    <property type="term" value="F:glycosyltransferase activity"/>
    <property type="evidence" value="ECO:0007669"/>
    <property type="project" value="InterPro"/>
</dbReference>
<sequence>MPHPPLPRVLMLPKWYPHRYDDQDGDFVARHVAAIAGHAEVAVLLATVARARLPQLAVCEADWDGPWPTLRYYYRARITGLAPLDKLLKLLLYFACVAHGYGQLSRRWGRPALVHVHVLLRTGVAAWLLRLLTGIPYLVTEHWTLYLPERSHLIGPARRWLTRLVVRGAAARHTVSQALGDAMTRLGFTSRREVVIANVVDTALFRPVEAPTLPEPNRPLLHVSAFHDSVKNLSGVLRVVAGLRHELPNLRLRVAGYGPDEARLHAYAAELGLLADGTVTFLGKLPHPVVAHEMQQAAALVSFSRAETFGCVLLEARACGCPVVATRTGGVPELFEPAGAFGLLVAPDDEAALAAALRRVLTGQLPLNPAALRADADHRCSPAAVGRAFADLYSAILSASQAPR</sequence>
<organism evidence="3 4">
    <name type="scientific">Hymenobacter jeollabukensis</name>
    <dbReference type="NCBI Taxonomy" id="2025313"/>
    <lineage>
        <taxon>Bacteria</taxon>
        <taxon>Pseudomonadati</taxon>
        <taxon>Bacteroidota</taxon>
        <taxon>Cytophagia</taxon>
        <taxon>Cytophagales</taxon>
        <taxon>Hymenobacteraceae</taxon>
        <taxon>Hymenobacter</taxon>
    </lineage>
</organism>
<feature type="domain" description="Glycosyltransferase subfamily 4-like N-terminal" evidence="2">
    <location>
        <begin position="40"/>
        <end position="198"/>
    </location>
</feature>
<reference evidence="3 4" key="1">
    <citation type="submission" date="2019-05" db="EMBL/GenBank/DDBJ databases">
        <title>Hymenobacter edaphi sp. nov., isolated from abandoned arsenic-contaminated farmland soil.</title>
        <authorList>
            <person name="Nie L."/>
        </authorList>
    </citation>
    <scope>NUCLEOTIDE SEQUENCE [LARGE SCALE GENOMIC DNA]</scope>
    <source>
        <strain evidence="3 4">1-3-3-8</strain>
    </source>
</reference>
<dbReference type="OrthoDB" id="9795068at2"/>
<dbReference type="Proteomes" id="UP000305517">
    <property type="component" value="Unassembled WGS sequence"/>
</dbReference>
<keyword evidence="4" id="KW-1185">Reference proteome</keyword>
<dbReference type="Pfam" id="PF00534">
    <property type="entry name" value="Glycos_transf_1"/>
    <property type="match status" value="1"/>
</dbReference>
<dbReference type="RefSeq" id="WP_138077172.1">
    <property type="nucleotide sequence ID" value="NZ_VAJM01000003.1"/>
</dbReference>
<comment type="caution">
    <text evidence="3">The sequence shown here is derived from an EMBL/GenBank/DDBJ whole genome shotgun (WGS) entry which is preliminary data.</text>
</comment>
<feature type="domain" description="Glycosyl transferase family 1" evidence="1">
    <location>
        <begin position="220"/>
        <end position="364"/>
    </location>
</feature>
<evidence type="ECO:0000259" key="1">
    <source>
        <dbReference type="Pfam" id="PF00534"/>
    </source>
</evidence>
<keyword evidence="3" id="KW-0808">Transferase</keyword>
<evidence type="ECO:0000313" key="4">
    <source>
        <dbReference type="Proteomes" id="UP000305517"/>
    </source>
</evidence>
<protein>
    <submittedName>
        <fullName evidence="3">Glycosyltransferase family 4 protein</fullName>
    </submittedName>
</protein>
<dbReference type="Pfam" id="PF13579">
    <property type="entry name" value="Glyco_trans_4_4"/>
    <property type="match status" value="1"/>
</dbReference>
<evidence type="ECO:0000259" key="2">
    <source>
        <dbReference type="Pfam" id="PF13579"/>
    </source>
</evidence>
<dbReference type="Gene3D" id="3.40.50.2000">
    <property type="entry name" value="Glycogen Phosphorylase B"/>
    <property type="match status" value="2"/>
</dbReference>
<dbReference type="InterPro" id="IPR001296">
    <property type="entry name" value="Glyco_trans_1"/>
</dbReference>
<accession>A0A5R8WSX6</accession>
<proteinExistence type="predicted"/>
<dbReference type="InterPro" id="IPR028098">
    <property type="entry name" value="Glyco_trans_4-like_N"/>
</dbReference>